<evidence type="ECO:0000259" key="1">
    <source>
        <dbReference type="Pfam" id="PF00496"/>
    </source>
</evidence>
<evidence type="ECO:0000313" key="3">
    <source>
        <dbReference type="Proteomes" id="UP000280417"/>
    </source>
</evidence>
<dbReference type="SUPFAM" id="SSF53850">
    <property type="entry name" value="Periplasmic binding protein-like II"/>
    <property type="match status" value="1"/>
</dbReference>
<dbReference type="GO" id="GO:0042597">
    <property type="term" value="C:periplasmic space"/>
    <property type="evidence" value="ECO:0007669"/>
    <property type="project" value="UniProtKB-ARBA"/>
</dbReference>
<dbReference type="EMBL" id="QMQA01000016">
    <property type="protein sequence ID" value="RLE15122.1"/>
    <property type="molecule type" value="Genomic_DNA"/>
</dbReference>
<dbReference type="InterPro" id="IPR030678">
    <property type="entry name" value="Peptide/Ni-bd"/>
</dbReference>
<feature type="domain" description="Solute-binding protein family 5" evidence="1">
    <location>
        <begin position="92"/>
        <end position="422"/>
    </location>
</feature>
<protein>
    <recommendedName>
        <fullName evidence="1">Solute-binding protein family 5 domain-containing protein</fullName>
    </recommendedName>
</protein>
<proteinExistence type="predicted"/>
<name>A0A662DLW3_UNCAE</name>
<dbReference type="GO" id="GO:0015833">
    <property type="term" value="P:peptide transport"/>
    <property type="evidence" value="ECO:0007669"/>
    <property type="project" value="TreeGrafter"/>
</dbReference>
<dbReference type="InterPro" id="IPR000914">
    <property type="entry name" value="SBP_5_dom"/>
</dbReference>
<gene>
    <name evidence="2" type="ORF">DRJ04_01045</name>
</gene>
<reference evidence="2 3" key="1">
    <citation type="submission" date="2018-06" db="EMBL/GenBank/DDBJ databases">
        <title>Extensive metabolic versatility and redundancy in microbially diverse, dynamic hydrothermal sediments.</title>
        <authorList>
            <person name="Dombrowski N."/>
            <person name="Teske A."/>
            <person name="Baker B.J."/>
        </authorList>
    </citation>
    <scope>NUCLEOTIDE SEQUENCE [LARGE SCALE GENOMIC DNA]</scope>
    <source>
        <strain evidence="2">B3_G15</strain>
    </source>
</reference>
<dbReference type="GO" id="GO:1904680">
    <property type="term" value="F:peptide transmembrane transporter activity"/>
    <property type="evidence" value="ECO:0007669"/>
    <property type="project" value="TreeGrafter"/>
</dbReference>
<dbReference type="AlphaFoldDB" id="A0A662DLW3"/>
<evidence type="ECO:0000313" key="2">
    <source>
        <dbReference type="EMBL" id="RLE15122.1"/>
    </source>
</evidence>
<dbReference type="InterPro" id="IPR039424">
    <property type="entry name" value="SBP_5"/>
</dbReference>
<organism evidence="2 3">
    <name type="scientific">Aerophobetes bacterium</name>
    <dbReference type="NCBI Taxonomy" id="2030807"/>
    <lineage>
        <taxon>Bacteria</taxon>
        <taxon>Candidatus Aerophobota</taxon>
    </lineage>
</organism>
<dbReference type="PANTHER" id="PTHR30290">
    <property type="entry name" value="PERIPLASMIC BINDING COMPONENT OF ABC TRANSPORTER"/>
    <property type="match status" value="1"/>
</dbReference>
<dbReference type="Gene3D" id="3.10.105.10">
    <property type="entry name" value="Dipeptide-binding Protein, Domain 3"/>
    <property type="match status" value="1"/>
</dbReference>
<sequence>MSKRKNFLILSGTGVLLVSLSLLMVPFVPRAVAEEKPYGGRLRVGLPTGEFIENLRCSSDWQYIEMGCVLWPLIYDQLWIMGPAPDYEALSRLATSWESKDGQTWTFHFRKDATFHDGVPVTAEDVAFTLKYLPKASPAWAYPDVDCVSISVIDDYTVEFTLRKKHGGSYPPAYWFPILPKHIWEPYKDDMLSFSNDKAIGSGPFKLKEFKPGQYIWLEANKDYWGGRPYLDEVVFKSYGSDDALYMALKSGKIDMIGYDGCSPLVVDDFKKAKDIKIIDSPGIALYWLSFNLYKDTPLQDLNVRKAIMYGINRDKIIDVVYRRYAQKIDSFVYPELPEHNPNLPQYNYEVDLANEILDEGGYIDTDNDGIRNDPETGENLTFEICVPSAWTREIKTVRLIKEQLEDIGVSIIVKVLDEGTYFEFIYAPKEEKYEIALAEEEPGPHADWIWEFARSYEAGGEGWNTAYYNNPEFDRILDKMISETKRKKDLYRMQKILAEDLPYGFLIRPDIIDPVRTDKLEGYVATMGGVSTWINPWTYFKVHLKK</sequence>
<comment type="caution">
    <text evidence="2">The sequence shown here is derived from an EMBL/GenBank/DDBJ whole genome shotgun (WGS) entry which is preliminary data.</text>
</comment>
<dbReference type="PIRSF" id="PIRSF002741">
    <property type="entry name" value="MppA"/>
    <property type="match status" value="1"/>
</dbReference>
<dbReference type="Gene3D" id="3.40.190.10">
    <property type="entry name" value="Periplasmic binding protein-like II"/>
    <property type="match status" value="1"/>
</dbReference>
<dbReference type="CDD" id="cd08513">
    <property type="entry name" value="PBP2_thermophilic_Hb8_like"/>
    <property type="match status" value="1"/>
</dbReference>
<accession>A0A662DLW3</accession>
<dbReference type="GO" id="GO:0043190">
    <property type="term" value="C:ATP-binding cassette (ABC) transporter complex"/>
    <property type="evidence" value="ECO:0007669"/>
    <property type="project" value="InterPro"/>
</dbReference>
<dbReference type="Proteomes" id="UP000280417">
    <property type="component" value="Unassembled WGS sequence"/>
</dbReference>
<dbReference type="Pfam" id="PF00496">
    <property type="entry name" value="SBP_bac_5"/>
    <property type="match status" value="1"/>
</dbReference>